<name>L8JQ63_9BACT</name>
<sequence>MEDHRNDEFLNSLDLIDRKLEQHIPFILADLWELGSMPEYIIKLIRKNVGNANLGLITDFGCGKGAVLIKMALEFDFKGLGIDLVPEFIDEAKAHARENDLENRIKFMVGDIRDQLSNVREQNMIIYGYDSQLLGDVEETLLQLKDCLSKSGRIILEVVCTAGEDKIDELPTASELNDQIEKAGLTIVDHLVWDKEVLARMNAHNNKLIAGRLSELTMSYPEKAPLFEQYMMNQLSECQELENNMICSTFMLQN</sequence>
<dbReference type="Proteomes" id="UP000011135">
    <property type="component" value="Unassembled WGS sequence"/>
</dbReference>
<dbReference type="Pfam" id="PF13847">
    <property type="entry name" value="Methyltransf_31"/>
    <property type="match status" value="1"/>
</dbReference>
<feature type="domain" description="Methyltransferase" evidence="1">
    <location>
        <begin position="59"/>
        <end position="196"/>
    </location>
</feature>
<dbReference type="eggNOG" id="COG2890">
    <property type="taxonomic scope" value="Bacteria"/>
</dbReference>
<evidence type="ECO:0000313" key="3">
    <source>
        <dbReference type="Proteomes" id="UP000011135"/>
    </source>
</evidence>
<dbReference type="InterPro" id="IPR025714">
    <property type="entry name" value="Methyltranfer_dom"/>
</dbReference>
<dbReference type="CDD" id="cd02440">
    <property type="entry name" value="AdoMet_MTases"/>
    <property type="match status" value="1"/>
</dbReference>
<comment type="caution">
    <text evidence="2">The sequence shown here is derived from an EMBL/GenBank/DDBJ whole genome shotgun (WGS) entry which is preliminary data.</text>
</comment>
<gene>
    <name evidence="2" type="ORF">C900_03060</name>
</gene>
<dbReference type="AlphaFoldDB" id="L8JQ63"/>
<accession>L8JQ63</accession>
<keyword evidence="2" id="KW-0808">Transferase</keyword>
<protein>
    <submittedName>
        <fullName evidence="2">Putative methyltransferase</fullName>
    </submittedName>
</protein>
<dbReference type="OrthoDB" id="281208at2"/>
<organism evidence="2 3">
    <name type="scientific">Fulvivirga imtechensis AK7</name>
    <dbReference type="NCBI Taxonomy" id="1237149"/>
    <lineage>
        <taxon>Bacteria</taxon>
        <taxon>Pseudomonadati</taxon>
        <taxon>Bacteroidota</taxon>
        <taxon>Cytophagia</taxon>
        <taxon>Cytophagales</taxon>
        <taxon>Fulvivirgaceae</taxon>
        <taxon>Fulvivirga</taxon>
    </lineage>
</organism>
<dbReference type="InterPro" id="IPR029063">
    <property type="entry name" value="SAM-dependent_MTases_sf"/>
</dbReference>
<evidence type="ECO:0000313" key="2">
    <source>
        <dbReference type="EMBL" id="ELR71096.1"/>
    </source>
</evidence>
<reference evidence="2 3" key="1">
    <citation type="submission" date="2012-12" db="EMBL/GenBank/DDBJ databases">
        <title>Genome assembly of Fulvivirga imtechensis AK7.</title>
        <authorList>
            <person name="Nupur N."/>
            <person name="Khatri I."/>
            <person name="Kumar R."/>
            <person name="Subramanian S."/>
            <person name="Pinnaka A."/>
        </authorList>
    </citation>
    <scope>NUCLEOTIDE SEQUENCE [LARGE SCALE GENOMIC DNA]</scope>
    <source>
        <strain evidence="2 3">AK7</strain>
    </source>
</reference>
<evidence type="ECO:0000259" key="1">
    <source>
        <dbReference type="Pfam" id="PF13847"/>
    </source>
</evidence>
<dbReference type="GO" id="GO:0008168">
    <property type="term" value="F:methyltransferase activity"/>
    <property type="evidence" value="ECO:0007669"/>
    <property type="project" value="UniProtKB-KW"/>
</dbReference>
<proteinExistence type="predicted"/>
<dbReference type="GO" id="GO:0032259">
    <property type="term" value="P:methylation"/>
    <property type="evidence" value="ECO:0007669"/>
    <property type="project" value="UniProtKB-KW"/>
</dbReference>
<keyword evidence="2" id="KW-0489">Methyltransferase</keyword>
<dbReference type="Gene3D" id="3.40.50.150">
    <property type="entry name" value="Vaccinia Virus protein VP39"/>
    <property type="match status" value="1"/>
</dbReference>
<dbReference type="RefSeq" id="WP_009580396.1">
    <property type="nucleotide sequence ID" value="NZ_AMZN01000045.1"/>
</dbReference>
<keyword evidence="3" id="KW-1185">Reference proteome</keyword>
<dbReference type="SUPFAM" id="SSF53335">
    <property type="entry name" value="S-adenosyl-L-methionine-dependent methyltransferases"/>
    <property type="match status" value="1"/>
</dbReference>
<dbReference type="STRING" id="1237149.C900_03060"/>
<dbReference type="EMBL" id="AMZN01000045">
    <property type="protein sequence ID" value="ELR71096.1"/>
    <property type="molecule type" value="Genomic_DNA"/>
</dbReference>